<dbReference type="EMBL" id="MT144977">
    <property type="protein sequence ID" value="QJI02145.1"/>
    <property type="molecule type" value="Genomic_DNA"/>
</dbReference>
<evidence type="ECO:0000313" key="1">
    <source>
        <dbReference type="EMBL" id="QJI02145.1"/>
    </source>
</evidence>
<gene>
    <name evidence="1" type="ORF">TM448B02946_0012</name>
</gene>
<organism evidence="1">
    <name type="scientific">viral metagenome</name>
    <dbReference type="NCBI Taxonomy" id="1070528"/>
    <lineage>
        <taxon>unclassified sequences</taxon>
        <taxon>metagenomes</taxon>
        <taxon>organismal metagenomes</taxon>
    </lineage>
</organism>
<protein>
    <submittedName>
        <fullName evidence="1">Uncharacterized protein</fullName>
    </submittedName>
</protein>
<name>A0A6M3XVX4_9ZZZZ</name>
<proteinExistence type="predicted"/>
<accession>A0A6M3XVX4</accession>
<dbReference type="AlphaFoldDB" id="A0A6M3XVX4"/>
<sequence length="71" mass="8018">MKVLMSQELINAIKLSPQKAYKIAQEAGLDPCTLSKLMNGISFPKENDERVLRIGRIMGFSKDKCFSRSEL</sequence>
<reference evidence="1" key="1">
    <citation type="submission" date="2020-03" db="EMBL/GenBank/DDBJ databases">
        <title>The deep terrestrial virosphere.</title>
        <authorList>
            <person name="Holmfeldt K."/>
            <person name="Nilsson E."/>
            <person name="Simone D."/>
            <person name="Lopez-Fernandez M."/>
            <person name="Wu X."/>
            <person name="de Brujin I."/>
            <person name="Lundin D."/>
            <person name="Andersson A."/>
            <person name="Bertilsson S."/>
            <person name="Dopson M."/>
        </authorList>
    </citation>
    <scope>NUCLEOTIDE SEQUENCE</scope>
    <source>
        <strain evidence="1">TM448B02946</strain>
    </source>
</reference>